<dbReference type="HOGENOM" id="CLU_2705667_0_0_1"/>
<dbReference type="EMBL" id="KN840484">
    <property type="protein sequence ID" value="KIP08137.1"/>
    <property type="molecule type" value="Genomic_DNA"/>
</dbReference>
<dbReference type="Proteomes" id="UP000053257">
    <property type="component" value="Unassembled WGS sequence"/>
</dbReference>
<protein>
    <submittedName>
        <fullName evidence="1">Uncharacterized protein</fullName>
    </submittedName>
</protein>
<sequence length="73" mass="8155">MLARHTRTRPALFPSLTSSRFLLACWTQKFMANINSREVLSLVTVSTKRARWAKSLLFFTALTGPPTSAVENG</sequence>
<evidence type="ECO:0000313" key="1">
    <source>
        <dbReference type="EMBL" id="KIP08137.1"/>
    </source>
</evidence>
<evidence type="ECO:0000313" key="2">
    <source>
        <dbReference type="Proteomes" id="UP000053257"/>
    </source>
</evidence>
<name>A0A0C3S9A9_PHLG1</name>
<dbReference type="AlphaFoldDB" id="A0A0C3S9A9"/>
<gene>
    <name evidence="1" type="ORF">PHLGIDRAFT_19001</name>
</gene>
<reference evidence="1 2" key="1">
    <citation type="journal article" date="2014" name="PLoS Genet.">
        <title>Analysis of the Phlebiopsis gigantea genome, transcriptome and secretome provides insight into its pioneer colonization strategies of wood.</title>
        <authorList>
            <person name="Hori C."/>
            <person name="Ishida T."/>
            <person name="Igarashi K."/>
            <person name="Samejima M."/>
            <person name="Suzuki H."/>
            <person name="Master E."/>
            <person name="Ferreira P."/>
            <person name="Ruiz-Duenas F.J."/>
            <person name="Held B."/>
            <person name="Canessa P."/>
            <person name="Larrondo L.F."/>
            <person name="Schmoll M."/>
            <person name="Druzhinina I.S."/>
            <person name="Kubicek C.P."/>
            <person name="Gaskell J.A."/>
            <person name="Kersten P."/>
            <person name="St John F."/>
            <person name="Glasner J."/>
            <person name="Sabat G."/>
            <person name="Splinter BonDurant S."/>
            <person name="Syed K."/>
            <person name="Yadav J."/>
            <person name="Mgbeahuruike A.C."/>
            <person name="Kovalchuk A."/>
            <person name="Asiegbu F.O."/>
            <person name="Lackner G."/>
            <person name="Hoffmeister D."/>
            <person name="Rencoret J."/>
            <person name="Gutierrez A."/>
            <person name="Sun H."/>
            <person name="Lindquist E."/>
            <person name="Barry K."/>
            <person name="Riley R."/>
            <person name="Grigoriev I.V."/>
            <person name="Henrissat B."/>
            <person name="Kues U."/>
            <person name="Berka R.M."/>
            <person name="Martinez A.T."/>
            <person name="Covert S.F."/>
            <person name="Blanchette R.A."/>
            <person name="Cullen D."/>
        </authorList>
    </citation>
    <scope>NUCLEOTIDE SEQUENCE [LARGE SCALE GENOMIC DNA]</scope>
    <source>
        <strain evidence="1 2">11061_1 CR5-6</strain>
    </source>
</reference>
<feature type="non-terminal residue" evidence="1">
    <location>
        <position position="1"/>
    </location>
</feature>
<keyword evidence="2" id="KW-1185">Reference proteome</keyword>
<proteinExistence type="predicted"/>
<organism evidence="1 2">
    <name type="scientific">Phlebiopsis gigantea (strain 11061_1 CR5-6)</name>
    <name type="common">White-rot fungus</name>
    <name type="synonym">Peniophora gigantea</name>
    <dbReference type="NCBI Taxonomy" id="745531"/>
    <lineage>
        <taxon>Eukaryota</taxon>
        <taxon>Fungi</taxon>
        <taxon>Dikarya</taxon>
        <taxon>Basidiomycota</taxon>
        <taxon>Agaricomycotina</taxon>
        <taxon>Agaricomycetes</taxon>
        <taxon>Polyporales</taxon>
        <taxon>Phanerochaetaceae</taxon>
        <taxon>Phlebiopsis</taxon>
    </lineage>
</organism>
<accession>A0A0C3S9A9</accession>